<organism evidence="2 3">
    <name type="scientific">Pleurodeles waltl</name>
    <name type="common">Iberian ribbed newt</name>
    <dbReference type="NCBI Taxonomy" id="8319"/>
    <lineage>
        <taxon>Eukaryota</taxon>
        <taxon>Metazoa</taxon>
        <taxon>Chordata</taxon>
        <taxon>Craniata</taxon>
        <taxon>Vertebrata</taxon>
        <taxon>Euteleostomi</taxon>
        <taxon>Amphibia</taxon>
        <taxon>Batrachia</taxon>
        <taxon>Caudata</taxon>
        <taxon>Salamandroidea</taxon>
        <taxon>Salamandridae</taxon>
        <taxon>Pleurodelinae</taxon>
        <taxon>Pleurodeles</taxon>
    </lineage>
</organism>
<sequence>MLGLDGQHVRRAHRGEELPGPRTVRLPEGTRAWNFRPGVRTAGRSGDLALRYSPADPCWRRLPYRTADPELPRAERIEWTQVQEVRWSTEARAGAVECF</sequence>
<accession>A0AAV7VKD8</accession>
<dbReference type="Proteomes" id="UP001066276">
    <property type="component" value="Chromosome 2_1"/>
</dbReference>
<protein>
    <submittedName>
        <fullName evidence="2">Uncharacterized protein</fullName>
    </submittedName>
</protein>
<name>A0AAV7VKD8_PLEWA</name>
<evidence type="ECO:0000313" key="3">
    <source>
        <dbReference type="Proteomes" id="UP001066276"/>
    </source>
</evidence>
<comment type="caution">
    <text evidence="2">The sequence shown here is derived from an EMBL/GenBank/DDBJ whole genome shotgun (WGS) entry which is preliminary data.</text>
</comment>
<evidence type="ECO:0000313" key="2">
    <source>
        <dbReference type="EMBL" id="KAJ1200768.1"/>
    </source>
</evidence>
<reference evidence="2" key="1">
    <citation type="journal article" date="2022" name="bioRxiv">
        <title>Sequencing and chromosome-scale assembly of the giantPleurodeles waltlgenome.</title>
        <authorList>
            <person name="Brown T."/>
            <person name="Elewa A."/>
            <person name="Iarovenko S."/>
            <person name="Subramanian E."/>
            <person name="Araus A.J."/>
            <person name="Petzold A."/>
            <person name="Susuki M."/>
            <person name="Suzuki K.-i.T."/>
            <person name="Hayashi T."/>
            <person name="Toyoda A."/>
            <person name="Oliveira C."/>
            <person name="Osipova E."/>
            <person name="Leigh N.D."/>
            <person name="Simon A."/>
            <person name="Yun M.H."/>
        </authorList>
    </citation>
    <scope>NUCLEOTIDE SEQUENCE</scope>
    <source>
        <strain evidence="2">20211129_DDA</strain>
        <tissue evidence="2">Liver</tissue>
    </source>
</reference>
<evidence type="ECO:0000256" key="1">
    <source>
        <dbReference type="SAM" id="MobiDB-lite"/>
    </source>
</evidence>
<dbReference type="EMBL" id="JANPWB010000003">
    <property type="protein sequence ID" value="KAJ1200768.1"/>
    <property type="molecule type" value="Genomic_DNA"/>
</dbReference>
<proteinExistence type="predicted"/>
<dbReference type="AlphaFoldDB" id="A0AAV7VKD8"/>
<keyword evidence="3" id="KW-1185">Reference proteome</keyword>
<feature type="region of interest" description="Disordered" evidence="1">
    <location>
        <begin position="1"/>
        <end position="27"/>
    </location>
</feature>
<gene>
    <name evidence="2" type="ORF">NDU88_004589</name>
</gene>